<dbReference type="OrthoDB" id="1450284at2"/>
<gene>
    <name evidence="5" type="ORF">BFP71_02650</name>
</gene>
<organism evidence="5 6">
    <name type="scientific">Roseivirga misakiensis</name>
    <dbReference type="NCBI Taxonomy" id="1563681"/>
    <lineage>
        <taxon>Bacteria</taxon>
        <taxon>Pseudomonadati</taxon>
        <taxon>Bacteroidota</taxon>
        <taxon>Cytophagia</taxon>
        <taxon>Cytophagales</taxon>
        <taxon>Roseivirgaceae</taxon>
        <taxon>Roseivirga</taxon>
    </lineage>
</organism>
<dbReference type="PANTHER" id="PTHR35889">
    <property type="entry name" value="CYCLOINULO-OLIGOSACCHARIDE FRUCTANOTRANSFERASE-RELATED"/>
    <property type="match status" value="1"/>
</dbReference>
<dbReference type="Pfam" id="PF07635">
    <property type="entry name" value="PSCyt1"/>
    <property type="match status" value="1"/>
</dbReference>
<dbReference type="InterPro" id="IPR022655">
    <property type="entry name" value="DUF1553"/>
</dbReference>
<keyword evidence="6" id="KW-1185">Reference proteome</keyword>
<evidence type="ECO:0000256" key="1">
    <source>
        <dbReference type="SAM" id="SignalP"/>
    </source>
</evidence>
<dbReference type="Pfam" id="PF07583">
    <property type="entry name" value="PSCyt2"/>
    <property type="match status" value="1"/>
</dbReference>
<evidence type="ECO:0000259" key="2">
    <source>
        <dbReference type="Pfam" id="PF07583"/>
    </source>
</evidence>
<comment type="caution">
    <text evidence="5">The sequence shown here is derived from an EMBL/GenBank/DDBJ whole genome shotgun (WGS) entry which is preliminary data.</text>
</comment>
<dbReference type="STRING" id="1563681.BFP71_02650"/>
<dbReference type="RefSeq" id="WP_069833900.1">
    <property type="nucleotide sequence ID" value="NZ_MDGQ01000003.1"/>
</dbReference>
<dbReference type="SUPFAM" id="SSF46626">
    <property type="entry name" value="Cytochrome c"/>
    <property type="match status" value="1"/>
</dbReference>
<evidence type="ECO:0008006" key="7">
    <source>
        <dbReference type="Google" id="ProtNLM"/>
    </source>
</evidence>
<dbReference type="AlphaFoldDB" id="A0A1E5T5G7"/>
<dbReference type="GO" id="GO:0009055">
    <property type="term" value="F:electron transfer activity"/>
    <property type="evidence" value="ECO:0007669"/>
    <property type="project" value="InterPro"/>
</dbReference>
<evidence type="ECO:0000259" key="3">
    <source>
        <dbReference type="Pfam" id="PF07587"/>
    </source>
</evidence>
<evidence type="ECO:0000313" key="6">
    <source>
        <dbReference type="Proteomes" id="UP000095552"/>
    </source>
</evidence>
<feature type="signal peptide" evidence="1">
    <location>
        <begin position="1"/>
        <end position="28"/>
    </location>
</feature>
<dbReference type="PANTHER" id="PTHR35889:SF3">
    <property type="entry name" value="F-BOX DOMAIN-CONTAINING PROTEIN"/>
    <property type="match status" value="1"/>
</dbReference>
<feature type="domain" description="DUF1553" evidence="3">
    <location>
        <begin position="474"/>
        <end position="732"/>
    </location>
</feature>
<feature type="domain" description="Cytochrome C Planctomycete-type" evidence="4">
    <location>
        <begin position="71"/>
        <end position="133"/>
    </location>
</feature>
<reference evidence="5 6" key="1">
    <citation type="submission" date="2016-08" db="EMBL/GenBank/DDBJ databases">
        <title>Draft genome of Fabibacter sp. strain SK-8.</title>
        <authorList>
            <person name="Wong S.-K."/>
            <person name="Hamasaki K."/>
            <person name="Yoshizawa S."/>
        </authorList>
    </citation>
    <scope>NUCLEOTIDE SEQUENCE [LARGE SCALE GENOMIC DNA]</scope>
    <source>
        <strain evidence="5 6">SK-8</strain>
    </source>
</reference>
<dbReference type="InterPro" id="IPR011429">
    <property type="entry name" value="Cyt_c_Planctomycete-type"/>
</dbReference>
<dbReference type="InterPro" id="IPR011444">
    <property type="entry name" value="DUF1549"/>
</dbReference>
<evidence type="ECO:0000259" key="4">
    <source>
        <dbReference type="Pfam" id="PF07635"/>
    </source>
</evidence>
<accession>A0A1E5T5G7</accession>
<proteinExistence type="predicted"/>
<dbReference type="Proteomes" id="UP000095552">
    <property type="component" value="Unassembled WGS sequence"/>
</dbReference>
<dbReference type="Pfam" id="PF07587">
    <property type="entry name" value="PSD1"/>
    <property type="match status" value="1"/>
</dbReference>
<dbReference type="InterPro" id="IPR036909">
    <property type="entry name" value="Cyt_c-like_dom_sf"/>
</dbReference>
<protein>
    <recommendedName>
        <fullName evidence="7">Cytochrome c domain-containing protein</fullName>
    </recommendedName>
</protein>
<evidence type="ECO:0000313" key="5">
    <source>
        <dbReference type="EMBL" id="OEK06588.1"/>
    </source>
</evidence>
<dbReference type="EMBL" id="MDGQ01000003">
    <property type="protein sequence ID" value="OEK06588.1"/>
    <property type="molecule type" value="Genomic_DNA"/>
</dbReference>
<sequence length="784" mass="88740">MLKRANLKIGFKHVAVASVLFMSLVVLKSCQQKSEENVQSELTHEFSGQANYVPEVVDFNLHVRPLLSDRCFACHGPDANKRDSGFRLDTEEGAYAALKDKPDVFGIVPGDAANSEVIKRITATEPDVVMPPPASNLVLSATEKEILKKWVDQGAQWKRHWSFIPVAAQELPDGNDWTQNEVDHWIAQKFEEKGFSPSEKASKARLLRRASFDLTGLPPSDALRASFMADNSPDAFEKAVDKLMDSPAYGEHMATAWLDLARYSDTHGYQDDLERIMWPWRDWVIKAFNENMSYKTFVTWQLAGDLLPDPSKEQILATAFNRNHKITQEGGVIQEEYRVEYVTDRVNTFGKAFMGLTLECAKCHDHKYDPISQKEFFSVYSFFNSIPEKGRIEYGEIPAPKIKITDKDLKGILKFVNAKNFKGDDLSVMVMKDSVKSRPTFVLNRGQYDAPGEQVYPTTPKAVKAFGNHLSKDRMGLAKWLFDKKNPLTARVTVNRIWQSFFGTGLVDTPGDFGNQGSLPSHPELLDYLAYEFMESDWDLQALQKKILLSATYQQSSKVTEDLLERDPENKWLTRGPRYRMSFEMIRDNVLAVSGLLNKEVGGPSVKPYQPEGLWAETTSGVGLTKYIPDDGDALYRRSLYTFWKRTVPPPAMITFDAASRDLCEVDRQKTNTPLQALVMMNDPQVLEASRVLAYQAIDQKKSNKEGISYVFEKILGRVPSEEEERILTAFLEKELDRFKSSPENTEAYLSVGNYPQKIQTAEAAAYMSVINTIFNLDEAISKT</sequence>
<feature type="chain" id="PRO_5009185981" description="Cytochrome c domain-containing protein" evidence="1">
    <location>
        <begin position="29"/>
        <end position="784"/>
    </location>
</feature>
<feature type="domain" description="DUF1549" evidence="2">
    <location>
        <begin position="181"/>
        <end position="386"/>
    </location>
</feature>
<name>A0A1E5T5G7_9BACT</name>
<dbReference type="GO" id="GO:0020037">
    <property type="term" value="F:heme binding"/>
    <property type="evidence" value="ECO:0007669"/>
    <property type="project" value="InterPro"/>
</dbReference>
<keyword evidence="1" id="KW-0732">Signal</keyword>